<protein>
    <recommendedName>
        <fullName evidence="4">DUF2867 domain-containing protein</fullName>
    </recommendedName>
</protein>
<dbReference type="RefSeq" id="WP_189325425.1">
    <property type="nucleotide sequence ID" value="NZ_BMPQ01000022.1"/>
</dbReference>
<dbReference type="EMBL" id="BMPQ01000022">
    <property type="protein sequence ID" value="GGK95939.1"/>
    <property type="molecule type" value="Genomic_DNA"/>
</dbReference>
<sequence length="224" mass="24177">MCADSTADPTGEPLLLDGALPEFGFSRLECVALAATPPVAYEAARGLDLLTIRSSLLNAAVWARGLPERLRGRSMPTPPSLRVADLFDTAGEAWEGQPWVALGENPGRELVFGAVGKPWRASIEWRRVEPQHFTSYDEAGWAKMAAAFVVHPYGTQRSLLTYEARTTCTDPASTARFGRYWTLVSPGIGVVLRGALHAVRATAEQVSRRPGQGASRGRYSPSGP</sequence>
<feature type="region of interest" description="Disordered" evidence="1">
    <location>
        <begin position="203"/>
        <end position="224"/>
    </location>
</feature>
<evidence type="ECO:0000313" key="3">
    <source>
        <dbReference type="Proteomes" id="UP000637788"/>
    </source>
</evidence>
<name>A0A917R8P1_9ACTN</name>
<proteinExistence type="predicted"/>
<reference evidence="2" key="2">
    <citation type="submission" date="2020-09" db="EMBL/GenBank/DDBJ databases">
        <authorList>
            <person name="Sun Q."/>
            <person name="Ohkuma M."/>
        </authorList>
    </citation>
    <scope>NUCLEOTIDE SEQUENCE</scope>
    <source>
        <strain evidence="2">JCM 3035</strain>
    </source>
</reference>
<evidence type="ECO:0008006" key="4">
    <source>
        <dbReference type="Google" id="ProtNLM"/>
    </source>
</evidence>
<reference evidence="2" key="1">
    <citation type="journal article" date="2014" name="Int. J. Syst. Evol. Microbiol.">
        <title>Complete genome sequence of Corynebacterium casei LMG S-19264T (=DSM 44701T), isolated from a smear-ripened cheese.</title>
        <authorList>
            <consortium name="US DOE Joint Genome Institute (JGI-PGF)"/>
            <person name="Walter F."/>
            <person name="Albersmeier A."/>
            <person name="Kalinowski J."/>
            <person name="Ruckert C."/>
        </authorList>
    </citation>
    <scope>NUCLEOTIDE SEQUENCE</scope>
    <source>
        <strain evidence="2">JCM 3035</strain>
    </source>
</reference>
<accession>A0A917R8P1</accession>
<dbReference type="AlphaFoldDB" id="A0A917R8P1"/>
<comment type="caution">
    <text evidence="2">The sequence shown here is derived from an EMBL/GenBank/DDBJ whole genome shotgun (WGS) entry which is preliminary data.</text>
</comment>
<keyword evidence="3" id="KW-1185">Reference proteome</keyword>
<evidence type="ECO:0000256" key="1">
    <source>
        <dbReference type="SAM" id="MobiDB-lite"/>
    </source>
</evidence>
<gene>
    <name evidence="2" type="ORF">GCM10010094_66020</name>
</gene>
<evidence type="ECO:0000313" key="2">
    <source>
        <dbReference type="EMBL" id="GGK95939.1"/>
    </source>
</evidence>
<dbReference type="Proteomes" id="UP000637788">
    <property type="component" value="Unassembled WGS sequence"/>
</dbReference>
<organism evidence="2 3">
    <name type="scientific">Streptomyces flaveus</name>
    <dbReference type="NCBI Taxonomy" id="66370"/>
    <lineage>
        <taxon>Bacteria</taxon>
        <taxon>Bacillati</taxon>
        <taxon>Actinomycetota</taxon>
        <taxon>Actinomycetes</taxon>
        <taxon>Kitasatosporales</taxon>
        <taxon>Streptomycetaceae</taxon>
        <taxon>Streptomyces</taxon>
        <taxon>Streptomyces aurantiacus group</taxon>
    </lineage>
</organism>